<comment type="caution">
    <text evidence="6">The sequence shown here is derived from an EMBL/GenBank/DDBJ whole genome shotgun (WGS) entry which is preliminary data.</text>
</comment>
<dbReference type="Pfam" id="PF07869">
    <property type="entry name" value="DUF1656"/>
    <property type="match status" value="1"/>
</dbReference>
<dbReference type="Proteomes" id="UP000193335">
    <property type="component" value="Unassembled WGS sequence"/>
</dbReference>
<name>A0A1Y2JE29_BRAJP</name>
<dbReference type="RefSeq" id="WP_085403712.1">
    <property type="nucleotide sequence ID" value="NZ_NAFL01000276.1"/>
</dbReference>
<reference evidence="6 7" key="1">
    <citation type="submission" date="2017-03" db="EMBL/GenBank/DDBJ databases">
        <title>Whole genome sequences of fourteen strains of Bradyrhizobium canariense and one strain of Bradyrhizobium japonicum isolated from Lupinus (Papilionoideae: Genisteae) species in Algeria.</title>
        <authorList>
            <person name="Crovadore J."/>
            <person name="Chekireb D."/>
            <person name="Brachmann A."/>
            <person name="Chablais R."/>
            <person name="Cochard B."/>
            <person name="Lefort F."/>
        </authorList>
    </citation>
    <scope>NUCLEOTIDE SEQUENCE [LARGE SCALE GENOMIC DNA]</scope>
    <source>
        <strain evidence="6 7">UBMA197</strain>
    </source>
</reference>
<proteinExistence type="predicted"/>
<dbReference type="EMBL" id="NAFL01000276">
    <property type="protein sequence ID" value="OSJ26518.1"/>
    <property type="molecule type" value="Genomic_DNA"/>
</dbReference>
<feature type="transmembrane region" description="Helical" evidence="5">
    <location>
        <begin position="44"/>
        <end position="66"/>
    </location>
</feature>
<evidence type="ECO:0000256" key="5">
    <source>
        <dbReference type="SAM" id="Phobius"/>
    </source>
</evidence>
<dbReference type="InterPro" id="IPR012451">
    <property type="entry name" value="DUF1656"/>
</dbReference>
<evidence type="ECO:0000256" key="2">
    <source>
        <dbReference type="ARBA" id="ARBA00022692"/>
    </source>
</evidence>
<feature type="transmembrane region" description="Helical" evidence="5">
    <location>
        <begin position="12"/>
        <end position="32"/>
    </location>
</feature>
<gene>
    <name evidence="6" type="ORF">BSZ19_35195</name>
</gene>
<keyword evidence="3 5" id="KW-1133">Transmembrane helix</keyword>
<dbReference type="AlphaFoldDB" id="A0A1Y2JE29"/>
<protein>
    <recommendedName>
        <fullName evidence="8">DUF1656 domain-containing protein</fullName>
    </recommendedName>
</protein>
<keyword evidence="1" id="KW-1003">Cell membrane</keyword>
<evidence type="ECO:0000256" key="1">
    <source>
        <dbReference type="ARBA" id="ARBA00022475"/>
    </source>
</evidence>
<evidence type="ECO:0000313" key="7">
    <source>
        <dbReference type="Proteomes" id="UP000193335"/>
    </source>
</evidence>
<keyword evidence="2 5" id="KW-0812">Transmembrane</keyword>
<evidence type="ECO:0000256" key="4">
    <source>
        <dbReference type="ARBA" id="ARBA00023136"/>
    </source>
</evidence>
<keyword evidence="4 5" id="KW-0472">Membrane</keyword>
<sequence>MTHSYRELVIGGVLIAPLLSYAGVTIALIVILRPVLHLVGFSNWFSNPPIAELSLYIAIFGLLTLLF</sequence>
<accession>A0A1Y2JE29</accession>
<evidence type="ECO:0008006" key="8">
    <source>
        <dbReference type="Google" id="ProtNLM"/>
    </source>
</evidence>
<evidence type="ECO:0000256" key="3">
    <source>
        <dbReference type="ARBA" id="ARBA00022989"/>
    </source>
</evidence>
<evidence type="ECO:0000313" key="6">
    <source>
        <dbReference type="EMBL" id="OSJ26518.1"/>
    </source>
</evidence>
<organism evidence="6 7">
    <name type="scientific">Bradyrhizobium japonicum</name>
    <dbReference type="NCBI Taxonomy" id="375"/>
    <lineage>
        <taxon>Bacteria</taxon>
        <taxon>Pseudomonadati</taxon>
        <taxon>Pseudomonadota</taxon>
        <taxon>Alphaproteobacteria</taxon>
        <taxon>Hyphomicrobiales</taxon>
        <taxon>Nitrobacteraceae</taxon>
        <taxon>Bradyrhizobium</taxon>
    </lineage>
</organism>